<evidence type="ECO:0000313" key="2">
    <source>
        <dbReference type="Proteomes" id="UP001177021"/>
    </source>
</evidence>
<comment type="caution">
    <text evidence="1">The sequence shown here is derived from an EMBL/GenBank/DDBJ whole genome shotgun (WGS) entry which is preliminary data.</text>
</comment>
<accession>A0ACB0K635</accession>
<proteinExistence type="predicted"/>
<name>A0ACB0K635_TRIPR</name>
<keyword evidence="2" id="KW-1185">Reference proteome</keyword>
<protein>
    <submittedName>
        <fullName evidence="1">Uncharacterized protein</fullName>
    </submittedName>
</protein>
<dbReference type="EMBL" id="CASHSV030000170">
    <property type="protein sequence ID" value="CAJ2651718.1"/>
    <property type="molecule type" value="Genomic_DNA"/>
</dbReference>
<dbReference type="Proteomes" id="UP001177021">
    <property type="component" value="Unassembled WGS sequence"/>
</dbReference>
<reference evidence="1" key="1">
    <citation type="submission" date="2023-10" db="EMBL/GenBank/DDBJ databases">
        <authorList>
            <person name="Rodriguez Cubillos JULIANA M."/>
            <person name="De Vega J."/>
        </authorList>
    </citation>
    <scope>NUCLEOTIDE SEQUENCE</scope>
</reference>
<gene>
    <name evidence="1" type="ORF">MILVUS5_LOCUS19313</name>
</gene>
<organism evidence="1 2">
    <name type="scientific">Trifolium pratense</name>
    <name type="common">Red clover</name>
    <dbReference type="NCBI Taxonomy" id="57577"/>
    <lineage>
        <taxon>Eukaryota</taxon>
        <taxon>Viridiplantae</taxon>
        <taxon>Streptophyta</taxon>
        <taxon>Embryophyta</taxon>
        <taxon>Tracheophyta</taxon>
        <taxon>Spermatophyta</taxon>
        <taxon>Magnoliopsida</taxon>
        <taxon>eudicotyledons</taxon>
        <taxon>Gunneridae</taxon>
        <taxon>Pentapetalae</taxon>
        <taxon>rosids</taxon>
        <taxon>fabids</taxon>
        <taxon>Fabales</taxon>
        <taxon>Fabaceae</taxon>
        <taxon>Papilionoideae</taxon>
        <taxon>50 kb inversion clade</taxon>
        <taxon>NPAAA clade</taxon>
        <taxon>Hologalegina</taxon>
        <taxon>IRL clade</taxon>
        <taxon>Trifolieae</taxon>
        <taxon>Trifolium</taxon>
    </lineage>
</organism>
<evidence type="ECO:0000313" key="1">
    <source>
        <dbReference type="EMBL" id="CAJ2651718.1"/>
    </source>
</evidence>
<sequence>MLCSSMLCLLFYLIISATTYVYNCIISISFHSYPFFSDSLRSGAKTKFQIHGVNGVESFCFEYQVEVLLNVADDDGLKKREKRDTLLRGGHTVTENQLSSLVTYGIGDDDGS</sequence>